<comment type="caution">
    <text evidence="1">The sequence shown here is derived from an EMBL/GenBank/DDBJ whole genome shotgun (WGS) entry which is preliminary data.</text>
</comment>
<evidence type="ECO:0000313" key="1">
    <source>
        <dbReference type="EMBL" id="CAF4163223.1"/>
    </source>
</evidence>
<accession>A0A819YPK1</accession>
<evidence type="ECO:0008006" key="3">
    <source>
        <dbReference type="Google" id="ProtNLM"/>
    </source>
</evidence>
<dbReference type="GO" id="GO:1905515">
    <property type="term" value="P:non-motile cilium assembly"/>
    <property type="evidence" value="ECO:0007669"/>
    <property type="project" value="TreeGrafter"/>
</dbReference>
<dbReference type="GO" id="GO:0019894">
    <property type="term" value="F:kinesin binding"/>
    <property type="evidence" value="ECO:0007669"/>
    <property type="project" value="TreeGrafter"/>
</dbReference>
<proteinExistence type="predicted"/>
<dbReference type="PANTHER" id="PTHR44117">
    <property type="entry name" value="INTRAFLAGELLAR TRANSPORT PROTEIN 88 HOMOLOG"/>
    <property type="match status" value="1"/>
</dbReference>
<dbReference type="GO" id="GO:0097730">
    <property type="term" value="C:non-motile cilium"/>
    <property type="evidence" value="ECO:0007669"/>
    <property type="project" value="TreeGrafter"/>
</dbReference>
<sequence length="42" mass="5025">PGEIKWHLMVASCYRRTGDYTAALEKYKWIHQHFPDDTDCKI</sequence>
<dbReference type="GO" id="GO:0036064">
    <property type="term" value="C:ciliary basal body"/>
    <property type="evidence" value="ECO:0007669"/>
    <property type="project" value="TreeGrafter"/>
</dbReference>
<dbReference type="GO" id="GO:0042073">
    <property type="term" value="P:intraciliary transport"/>
    <property type="evidence" value="ECO:0007669"/>
    <property type="project" value="TreeGrafter"/>
</dbReference>
<dbReference type="Proteomes" id="UP000663823">
    <property type="component" value="Unassembled WGS sequence"/>
</dbReference>
<gene>
    <name evidence="1" type="ORF">OTI717_LOCUS36819</name>
</gene>
<dbReference type="GO" id="GO:0097546">
    <property type="term" value="C:ciliary base"/>
    <property type="evidence" value="ECO:0007669"/>
    <property type="project" value="TreeGrafter"/>
</dbReference>
<protein>
    <recommendedName>
        <fullName evidence="3">Tetratricopeptide repeat protein</fullName>
    </recommendedName>
</protein>
<feature type="non-terminal residue" evidence="1">
    <location>
        <position position="1"/>
    </location>
</feature>
<dbReference type="InterPro" id="IPR011990">
    <property type="entry name" value="TPR-like_helical_dom_sf"/>
</dbReference>
<dbReference type="PANTHER" id="PTHR44117:SF1">
    <property type="entry name" value="INTRAFLAGELLAR TRANSPORT PROTEIN 88 HOMOLOG"/>
    <property type="match status" value="1"/>
</dbReference>
<dbReference type="AlphaFoldDB" id="A0A819YPK1"/>
<organism evidence="1 2">
    <name type="scientific">Rotaria sordida</name>
    <dbReference type="NCBI Taxonomy" id="392033"/>
    <lineage>
        <taxon>Eukaryota</taxon>
        <taxon>Metazoa</taxon>
        <taxon>Spiralia</taxon>
        <taxon>Gnathifera</taxon>
        <taxon>Rotifera</taxon>
        <taxon>Eurotatoria</taxon>
        <taxon>Bdelloidea</taxon>
        <taxon>Philodinida</taxon>
        <taxon>Philodinidae</taxon>
        <taxon>Rotaria</taxon>
    </lineage>
</organism>
<dbReference type="SUPFAM" id="SSF48452">
    <property type="entry name" value="TPR-like"/>
    <property type="match status" value="1"/>
</dbReference>
<dbReference type="EMBL" id="CAJOAX010016290">
    <property type="protein sequence ID" value="CAF4163223.1"/>
    <property type="molecule type" value="Genomic_DNA"/>
</dbReference>
<dbReference type="GO" id="GO:0005814">
    <property type="term" value="C:centriole"/>
    <property type="evidence" value="ECO:0007669"/>
    <property type="project" value="TreeGrafter"/>
</dbReference>
<evidence type="ECO:0000313" key="2">
    <source>
        <dbReference type="Proteomes" id="UP000663823"/>
    </source>
</evidence>
<name>A0A819YPK1_9BILA</name>
<reference evidence="1" key="1">
    <citation type="submission" date="2021-02" db="EMBL/GenBank/DDBJ databases">
        <authorList>
            <person name="Nowell W R."/>
        </authorList>
    </citation>
    <scope>NUCLEOTIDE SEQUENCE</scope>
</reference>